<keyword evidence="2" id="KW-0812">Transmembrane</keyword>
<gene>
    <name evidence="3" type="ordered locus">AM1_H0084</name>
</gene>
<keyword evidence="3" id="KW-0614">Plasmid</keyword>
<evidence type="ECO:0000313" key="4">
    <source>
        <dbReference type="Proteomes" id="UP000000268"/>
    </source>
</evidence>
<evidence type="ECO:0000256" key="1">
    <source>
        <dbReference type="ARBA" id="ARBA00022737"/>
    </source>
</evidence>
<sequence>MIYSGETRGKDYAAMTNQVLVELLKRGIGVWNSWREENLYENLDFRRVQLSGSYLSEVDFSHANFEIAYLSSAKLSCANLEGINLNRAYLGGADLYSANLRGANLIRANFNDAHLKEADLTNANLSGAHLRGANLLNANLSGALLSRANLENADLSYANLENADLSYANLENADLSHANLKNADLSSTHLKRVIALDTSFLKSTLTGICIQDWNININTNFDDVICEYFFRSYNPDLTQPSNRHPLSRNFDPGEFAILIKMSLETIDLIFVDGIDWQAFLQSFQDLRSQFSEQEIAIQAIEKKGTAFVVRLETRPEADKNAIEAKAKELYSGKLLRMEQKYKSDLLAKESEIAIYKKQSAVLLEIVKLQATRPIAVEATAVAEKATNQTKIKDSTIGAMHSGSGNITNFSQAIGSNLHEITKIIKKLKKSAKNIPEEYQEDLSEDFDDLVDAINNSEKRTEKRLRKRIMALWAIVCAIAVGVAGATDFSNNLVDLAQKLNVPLTVEVIKQNPHVLQEPNQP</sequence>
<evidence type="ECO:0000256" key="2">
    <source>
        <dbReference type="SAM" id="Phobius"/>
    </source>
</evidence>
<dbReference type="PANTHER" id="PTHR47485:SF1">
    <property type="entry name" value="THYLAKOID LUMENAL 17.4 KDA PROTEIN, CHLOROPLASTIC"/>
    <property type="match status" value="1"/>
</dbReference>
<dbReference type="Pfam" id="PF00805">
    <property type="entry name" value="Pentapeptide"/>
    <property type="match status" value="2"/>
</dbReference>
<dbReference type="SUPFAM" id="SSF141571">
    <property type="entry name" value="Pentapeptide repeat-like"/>
    <property type="match status" value="1"/>
</dbReference>
<dbReference type="KEGG" id="amr:AM1_H0084"/>
<keyword evidence="2" id="KW-0472">Membrane</keyword>
<name>A8ZQZ8_ACAM1</name>
<organism evidence="3 4">
    <name type="scientific">Acaryochloris marina (strain MBIC 11017)</name>
    <dbReference type="NCBI Taxonomy" id="329726"/>
    <lineage>
        <taxon>Bacteria</taxon>
        <taxon>Bacillati</taxon>
        <taxon>Cyanobacteriota</taxon>
        <taxon>Cyanophyceae</taxon>
        <taxon>Acaryochloridales</taxon>
        <taxon>Acaryochloridaceae</taxon>
        <taxon>Acaryochloris</taxon>
    </lineage>
</organism>
<dbReference type="PANTHER" id="PTHR47485">
    <property type="entry name" value="THYLAKOID LUMENAL 17.4 KDA PROTEIN, CHLOROPLASTIC"/>
    <property type="match status" value="1"/>
</dbReference>
<geneLocation type="plasmid" evidence="3 4">
    <name>pREB8</name>
</geneLocation>
<keyword evidence="4" id="KW-1185">Reference proteome</keyword>
<dbReference type="InterPro" id="IPR001646">
    <property type="entry name" value="5peptide_repeat"/>
</dbReference>
<dbReference type="HOGENOM" id="CLU_033401_3_0_3"/>
<dbReference type="Gene3D" id="2.160.20.80">
    <property type="entry name" value="E3 ubiquitin-protein ligase SopA"/>
    <property type="match status" value="2"/>
</dbReference>
<keyword evidence="2" id="KW-1133">Transmembrane helix</keyword>
<accession>A8ZQZ8</accession>
<dbReference type="EMBL" id="CP000845">
    <property type="protein sequence ID" value="ABW33434.1"/>
    <property type="molecule type" value="Genomic_DNA"/>
</dbReference>
<reference evidence="3 4" key="1">
    <citation type="journal article" date="2008" name="Proc. Natl. Acad. Sci. U.S.A.">
        <title>Niche adaptation and genome expansion in the chlorophyll d-producing cyanobacterium Acaryochloris marina.</title>
        <authorList>
            <person name="Swingley W.D."/>
            <person name="Chen M."/>
            <person name="Cheung P.C."/>
            <person name="Conrad A.L."/>
            <person name="Dejesa L.C."/>
            <person name="Hao J."/>
            <person name="Honchak B.M."/>
            <person name="Karbach L.E."/>
            <person name="Kurdoglu A."/>
            <person name="Lahiri S."/>
            <person name="Mastrian S.D."/>
            <person name="Miyashita H."/>
            <person name="Page L."/>
            <person name="Ramakrishna P."/>
            <person name="Satoh S."/>
            <person name="Sattley W.M."/>
            <person name="Shimada Y."/>
            <person name="Taylor H.L."/>
            <person name="Tomo T."/>
            <person name="Tsuchiya T."/>
            <person name="Wang Z.T."/>
            <person name="Raymond J."/>
            <person name="Mimuro M."/>
            <person name="Blankenship R.E."/>
            <person name="Touchman J.W."/>
        </authorList>
    </citation>
    <scope>NUCLEOTIDE SEQUENCE [LARGE SCALE GENOMIC DNA]</scope>
    <source>
        <strain evidence="4">MBIC 11017</strain>
        <plasmid evidence="4">Plasmid pREB8</plasmid>
    </source>
</reference>
<feature type="transmembrane region" description="Helical" evidence="2">
    <location>
        <begin position="468"/>
        <end position="486"/>
    </location>
</feature>
<evidence type="ECO:0000313" key="3">
    <source>
        <dbReference type="EMBL" id="ABW33434.1"/>
    </source>
</evidence>
<dbReference type="Proteomes" id="UP000000268">
    <property type="component" value="Plasmid pREB8"/>
</dbReference>
<keyword evidence="1" id="KW-0677">Repeat</keyword>
<proteinExistence type="predicted"/>
<protein>
    <submittedName>
        <fullName evidence="3">Pentapeptide repeat protein</fullName>
    </submittedName>
</protein>
<dbReference type="AlphaFoldDB" id="A8ZQZ8"/>